<dbReference type="PANTHER" id="PTHR11215">
    <property type="entry name" value="METAL DEPENDENT HYDROLASE - RELATED"/>
    <property type="match status" value="1"/>
</dbReference>
<dbReference type="KEGG" id="nve:5512938"/>
<comment type="similarity">
    <text evidence="1">Belongs to the MYG1 family.</text>
</comment>
<dbReference type="GO" id="GO:0005634">
    <property type="term" value="C:nucleus"/>
    <property type="evidence" value="ECO:0000318"/>
    <property type="project" value="GO_Central"/>
</dbReference>
<evidence type="ECO:0000313" key="2">
    <source>
        <dbReference type="EMBL" id="EDO41186.1"/>
    </source>
</evidence>
<evidence type="ECO:0000313" key="3">
    <source>
        <dbReference type="Proteomes" id="UP000001593"/>
    </source>
</evidence>
<keyword evidence="3" id="KW-1185">Reference proteome</keyword>
<gene>
    <name evidence="2" type="ORF">NEMVEDRAFT_v1g105041</name>
</gene>
<dbReference type="InterPro" id="IPR003226">
    <property type="entry name" value="MYG1_exonuclease"/>
</dbReference>
<dbReference type="Proteomes" id="UP000001593">
    <property type="component" value="Unassembled WGS sequence"/>
</dbReference>
<dbReference type="PhylomeDB" id="A7S559"/>
<dbReference type="GO" id="GO:0005737">
    <property type="term" value="C:cytoplasm"/>
    <property type="evidence" value="ECO:0000318"/>
    <property type="project" value="GO_Central"/>
</dbReference>
<reference evidence="2 3" key="1">
    <citation type="journal article" date="2007" name="Science">
        <title>Sea anemone genome reveals ancestral eumetazoan gene repertoire and genomic organization.</title>
        <authorList>
            <person name="Putnam N.H."/>
            <person name="Srivastava M."/>
            <person name="Hellsten U."/>
            <person name="Dirks B."/>
            <person name="Chapman J."/>
            <person name="Salamov A."/>
            <person name="Terry A."/>
            <person name="Shapiro H."/>
            <person name="Lindquist E."/>
            <person name="Kapitonov V.V."/>
            <person name="Jurka J."/>
            <person name="Genikhovich G."/>
            <person name="Grigoriev I.V."/>
            <person name="Lucas S.M."/>
            <person name="Steele R.E."/>
            <person name="Finnerty J.R."/>
            <person name="Technau U."/>
            <person name="Martindale M.Q."/>
            <person name="Rokhsar D.S."/>
        </authorList>
    </citation>
    <scope>NUCLEOTIDE SEQUENCE [LARGE SCALE GENOMIC DNA]</scope>
    <source>
        <strain evidence="3">CH2 X CH6</strain>
    </source>
</reference>
<dbReference type="OrthoDB" id="10265310at2759"/>
<dbReference type="EMBL" id="DS469581">
    <property type="protein sequence ID" value="EDO41186.1"/>
    <property type="molecule type" value="Genomic_DNA"/>
</dbReference>
<dbReference type="eggNOG" id="KOG2948">
    <property type="taxonomic scope" value="Eukaryota"/>
</dbReference>
<dbReference type="AlphaFoldDB" id="A7S559"/>
<dbReference type="Pfam" id="PF03690">
    <property type="entry name" value="MYG1_exonuc"/>
    <property type="match status" value="1"/>
</dbReference>
<organism evidence="2 3">
    <name type="scientific">Nematostella vectensis</name>
    <name type="common">Starlet sea anemone</name>
    <dbReference type="NCBI Taxonomy" id="45351"/>
    <lineage>
        <taxon>Eukaryota</taxon>
        <taxon>Metazoa</taxon>
        <taxon>Cnidaria</taxon>
        <taxon>Anthozoa</taxon>
        <taxon>Hexacorallia</taxon>
        <taxon>Actiniaria</taxon>
        <taxon>Edwardsiidae</taxon>
        <taxon>Nematostella</taxon>
    </lineage>
</organism>
<dbReference type="PANTHER" id="PTHR11215:SF1">
    <property type="entry name" value="MYG1 EXONUCLEASE"/>
    <property type="match status" value="1"/>
</dbReference>
<name>A7S559_NEMVE</name>
<evidence type="ECO:0000256" key="1">
    <source>
        <dbReference type="ARBA" id="ARBA00010105"/>
    </source>
</evidence>
<sequence length="341" mass="38894">MAEVKKVCTSKKIGTHNGTFHCDEVLACYMLKQLPEYSHADIIRTRDPKILEQCDVVVDVSGVYDASKHRYDHHQRSFTGCMQTLTDSQKPWKTKLSSAGLVYLHFGRRVLSQVMQMPEDHQALDKVYDKIYENLIQEVDAIDNGVSQSDEKPRYIITTNLSARVGNLNPKWNDKNMDEEAQFNKALQLVGGEFMDKVLYYKNSWLPARSLVKGAVLHRFEVDESGEIAELAECGCPWKDHLFDLEKELNIEVPIKFVIYSDNSGKWRVQCVSVRPQSFENRLGLLEEWRGIRDDALSKLSGIQGCIFVHATGFIGGNQTREGALEMARKTLQKSREAMET</sequence>
<dbReference type="InParanoid" id="A7S559"/>
<proteinExistence type="inferred from homology"/>
<dbReference type="STRING" id="45351.A7S559"/>
<protein>
    <submittedName>
        <fullName evidence="2">Uncharacterized protein</fullName>
    </submittedName>
</protein>
<dbReference type="OMA" id="FHCDEVV"/>
<dbReference type="HOGENOM" id="CLU_051576_0_0_1"/>
<accession>A7S559</accession>